<comment type="caution">
    <text evidence="2">The sequence shown here is derived from an EMBL/GenBank/DDBJ whole genome shotgun (WGS) entry which is preliminary data.</text>
</comment>
<keyword evidence="3" id="KW-1185">Reference proteome</keyword>
<dbReference type="EMBL" id="BAAAQQ010000007">
    <property type="protein sequence ID" value="GAA2121072.1"/>
    <property type="molecule type" value="Genomic_DNA"/>
</dbReference>
<evidence type="ECO:0000256" key="1">
    <source>
        <dbReference type="SAM" id="MobiDB-lite"/>
    </source>
</evidence>
<dbReference type="InterPro" id="IPR029058">
    <property type="entry name" value="AB_hydrolase_fold"/>
</dbReference>
<feature type="region of interest" description="Disordered" evidence="1">
    <location>
        <begin position="1"/>
        <end position="21"/>
    </location>
</feature>
<evidence type="ECO:0008006" key="4">
    <source>
        <dbReference type="Google" id="ProtNLM"/>
    </source>
</evidence>
<dbReference type="Proteomes" id="UP001500575">
    <property type="component" value="Unassembled WGS sequence"/>
</dbReference>
<reference evidence="3" key="1">
    <citation type="journal article" date="2019" name="Int. J. Syst. Evol. Microbiol.">
        <title>The Global Catalogue of Microorganisms (GCM) 10K type strain sequencing project: providing services to taxonomists for standard genome sequencing and annotation.</title>
        <authorList>
            <consortium name="The Broad Institute Genomics Platform"/>
            <consortium name="The Broad Institute Genome Sequencing Center for Infectious Disease"/>
            <person name="Wu L."/>
            <person name="Ma J."/>
        </authorList>
    </citation>
    <scope>NUCLEOTIDE SEQUENCE [LARGE SCALE GENOMIC DNA]</scope>
    <source>
        <strain evidence="3">JCM 16021</strain>
    </source>
</reference>
<feature type="compositionally biased region" description="Gly residues" evidence="1">
    <location>
        <begin position="1"/>
        <end position="11"/>
    </location>
</feature>
<evidence type="ECO:0000313" key="3">
    <source>
        <dbReference type="Proteomes" id="UP001500575"/>
    </source>
</evidence>
<dbReference type="Gene3D" id="3.40.50.1820">
    <property type="entry name" value="alpha/beta hydrolase"/>
    <property type="match status" value="1"/>
</dbReference>
<organism evidence="2 3">
    <name type="scientific">Nocardioides bigeumensis</name>
    <dbReference type="NCBI Taxonomy" id="433657"/>
    <lineage>
        <taxon>Bacteria</taxon>
        <taxon>Bacillati</taxon>
        <taxon>Actinomycetota</taxon>
        <taxon>Actinomycetes</taxon>
        <taxon>Propionibacteriales</taxon>
        <taxon>Nocardioidaceae</taxon>
        <taxon>Nocardioides</taxon>
    </lineage>
</organism>
<sequence length="131" mass="13961">MVDGCAGGRWGSGPDVEDADHPVSLDVQGQLYAGRGPDGQPAFYRQVAQASQEHTDEIEPAYAGLDLPVLIVWGTDDSWIPVDRAQQLAHTIPGAQLRLVTGAGDLVQLDQPIALATILANWLSSQRPPNP</sequence>
<evidence type="ECO:0000313" key="2">
    <source>
        <dbReference type="EMBL" id="GAA2121072.1"/>
    </source>
</evidence>
<gene>
    <name evidence="2" type="ORF">GCM10009843_15000</name>
</gene>
<accession>A0ABP5JPX4</accession>
<protein>
    <recommendedName>
        <fullName evidence="4">Alpha/beta hydrolase</fullName>
    </recommendedName>
</protein>
<name>A0ABP5JPX4_9ACTN</name>
<dbReference type="SUPFAM" id="SSF53474">
    <property type="entry name" value="alpha/beta-Hydrolases"/>
    <property type="match status" value="1"/>
</dbReference>
<proteinExistence type="predicted"/>
<dbReference type="RefSeq" id="WP_344303058.1">
    <property type="nucleotide sequence ID" value="NZ_BAAAQQ010000007.1"/>
</dbReference>